<reference evidence="8 9" key="1">
    <citation type="submission" date="2019-01" db="EMBL/GenBank/DDBJ databases">
        <authorList>
            <consortium name="Pathogen Informatics"/>
        </authorList>
    </citation>
    <scope>NUCLEOTIDE SEQUENCE [LARGE SCALE GENOMIC DNA]</scope>
    <source>
        <strain evidence="8 9">NCTC10166</strain>
    </source>
</reference>
<dbReference type="GO" id="GO:0005524">
    <property type="term" value="F:ATP binding"/>
    <property type="evidence" value="ECO:0007669"/>
    <property type="project" value="UniProtKB-KW"/>
</dbReference>
<keyword evidence="6" id="KW-0460">Magnesium</keyword>
<protein>
    <recommendedName>
        <fullName evidence="6">Acetate kinase</fullName>
        <ecNumber evidence="6">2.7.2.1</ecNumber>
    </recommendedName>
    <alternativeName>
        <fullName evidence="6">Acetokinase</fullName>
    </alternativeName>
</protein>
<proteinExistence type="inferred from homology"/>
<accession>A0A449A4E4</accession>
<keyword evidence="5 6" id="KW-0067">ATP-binding</keyword>
<feature type="binding site" evidence="6">
    <location>
        <position position="10"/>
    </location>
    <ligand>
        <name>Mg(2+)</name>
        <dbReference type="ChEBI" id="CHEBI:18420"/>
    </ligand>
</feature>
<keyword evidence="4 6" id="KW-0418">Kinase</keyword>
<evidence type="ECO:0000256" key="1">
    <source>
        <dbReference type="ARBA" id="ARBA00008748"/>
    </source>
</evidence>
<feature type="active site" description="Proton donor/acceptor" evidence="6">
    <location>
        <position position="148"/>
    </location>
</feature>
<evidence type="ECO:0000256" key="6">
    <source>
        <dbReference type="HAMAP-Rule" id="MF_00020"/>
    </source>
</evidence>
<dbReference type="Pfam" id="PF00871">
    <property type="entry name" value="Acetate_kinase"/>
    <property type="match status" value="1"/>
</dbReference>
<evidence type="ECO:0000256" key="2">
    <source>
        <dbReference type="ARBA" id="ARBA00022679"/>
    </source>
</evidence>
<feature type="binding site" evidence="6">
    <location>
        <begin position="330"/>
        <end position="334"/>
    </location>
    <ligand>
        <name>ATP</name>
        <dbReference type="ChEBI" id="CHEBI:30616"/>
    </ligand>
</feature>
<dbReference type="SUPFAM" id="SSF53067">
    <property type="entry name" value="Actin-like ATPase domain"/>
    <property type="match status" value="2"/>
</dbReference>
<comment type="subunit">
    <text evidence="6">Homodimer.</text>
</comment>
<dbReference type="OrthoDB" id="9802453at2"/>
<evidence type="ECO:0000313" key="9">
    <source>
        <dbReference type="Proteomes" id="UP000289440"/>
    </source>
</evidence>
<dbReference type="InterPro" id="IPR000890">
    <property type="entry name" value="Aliphatic_acid_kin_short-chain"/>
</dbReference>
<dbReference type="GO" id="GO:0000287">
    <property type="term" value="F:magnesium ion binding"/>
    <property type="evidence" value="ECO:0007669"/>
    <property type="project" value="UniProtKB-UniRule"/>
</dbReference>
<comment type="function">
    <text evidence="6">Catalyzes the formation of acetyl phosphate from acetate and ATP. Can also catalyze the reverse reaction.</text>
</comment>
<keyword evidence="3 6" id="KW-0547">Nucleotide-binding</keyword>
<feature type="binding site" evidence="6">
    <location>
        <position position="17"/>
    </location>
    <ligand>
        <name>ATP</name>
        <dbReference type="ChEBI" id="CHEBI:30616"/>
    </ligand>
</feature>
<evidence type="ECO:0000256" key="4">
    <source>
        <dbReference type="ARBA" id="ARBA00022777"/>
    </source>
</evidence>
<dbReference type="InterPro" id="IPR004372">
    <property type="entry name" value="Ac/propionate_kinase"/>
</dbReference>
<dbReference type="KEGG" id="mnu:NCTC10166_00064"/>
<comment type="subcellular location">
    <subcellularLocation>
        <location evidence="6">Cytoplasm</location>
    </subcellularLocation>
</comment>
<feature type="site" description="Transition state stabilizer" evidence="6">
    <location>
        <position position="239"/>
    </location>
</feature>
<dbReference type="PRINTS" id="PR00471">
    <property type="entry name" value="ACETATEKNASE"/>
</dbReference>
<dbReference type="InterPro" id="IPR023865">
    <property type="entry name" value="Aliphatic_acid_kinase_CS"/>
</dbReference>
<gene>
    <name evidence="8" type="primary">ackA_1</name>
    <name evidence="6" type="synonym">ackA</name>
    <name evidence="8" type="ORF">NCTC10166_00064</name>
</gene>
<dbReference type="RefSeq" id="WP_129719494.1">
    <property type="nucleotide sequence ID" value="NZ_LR214951.1"/>
</dbReference>
<dbReference type="InterPro" id="IPR043129">
    <property type="entry name" value="ATPase_NBD"/>
</dbReference>
<feature type="binding site" evidence="6">
    <location>
        <position position="91"/>
    </location>
    <ligand>
        <name>substrate</name>
    </ligand>
</feature>
<evidence type="ECO:0000256" key="7">
    <source>
        <dbReference type="RuleBase" id="RU003835"/>
    </source>
</evidence>
<dbReference type="GO" id="GO:0008776">
    <property type="term" value="F:acetate kinase activity"/>
    <property type="evidence" value="ECO:0007669"/>
    <property type="project" value="UniProtKB-UniRule"/>
</dbReference>
<dbReference type="PANTHER" id="PTHR21060:SF15">
    <property type="entry name" value="ACETATE KINASE-RELATED"/>
    <property type="match status" value="1"/>
</dbReference>
<dbReference type="PANTHER" id="PTHR21060">
    <property type="entry name" value="ACETATE KINASE"/>
    <property type="match status" value="1"/>
</dbReference>
<dbReference type="NCBIfam" id="NF005520">
    <property type="entry name" value="PRK07157.1"/>
    <property type="match status" value="1"/>
</dbReference>
<keyword evidence="9" id="KW-1185">Reference proteome</keyword>
<organism evidence="8 9">
    <name type="scientific">Mesomycoplasma neurolyticum</name>
    <dbReference type="NCBI Taxonomy" id="2120"/>
    <lineage>
        <taxon>Bacteria</taxon>
        <taxon>Bacillati</taxon>
        <taxon>Mycoplasmatota</taxon>
        <taxon>Mycoplasmoidales</taxon>
        <taxon>Metamycoplasmataceae</taxon>
        <taxon>Mesomycoplasma</taxon>
    </lineage>
</organism>
<keyword evidence="2 6" id="KW-0808">Transferase</keyword>
<dbReference type="UniPathway" id="UPA00340">
    <property type="reaction ID" value="UER00458"/>
</dbReference>
<name>A0A449A4E4_9BACT</name>
<dbReference type="Gene3D" id="3.30.420.40">
    <property type="match status" value="2"/>
</dbReference>
<feature type="binding site" evidence="6">
    <location>
        <begin position="281"/>
        <end position="283"/>
    </location>
    <ligand>
        <name>ATP</name>
        <dbReference type="ChEBI" id="CHEBI:30616"/>
    </ligand>
</feature>
<sequence length="400" mass="44276">MQNKKILVINAGSSSMKWSLFSKNELEIIAGGISERIGISDSFLTMEYKGKKTKKTIDLKDHLDSVTETVEMWKENKVIENLDEIEIVGFRVVHGGEYFVDTTELKAKEIQVIDELSKFAPLHNPGALLAIKAIKKVIPNAKLSATFDTAFHTTIPNVNSIYPINRELSQKYGIKKYGFHGTSHKFITQKLAEILNKKTVSLVNMHIGSGASLCAIKDSKSIDTSMGMTPLAGIMMGTRSGDIDPSIHEYVMEQANISIKEFTNILNKQSGLLGVSGIGSDLRDVIQKYQENDANAILAIDLYTQKIADYLINYINKIGKNIDALVFTAGVGENSSFIRQMILEKINILDIKVDTKLNNVSPSEIASSHLITTSDSAIPVYVIRTNEELMIAQDAKKLFN</sequence>
<comment type="pathway">
    <text evidence="6">Metabolic intermediate biosynthesis; acetyl-CoA biosynthesis; acetyl-CoA from acetate: step 1/2.</text>
</comment>
<comment type="cofactor">
    <cofactor evidence="6">
        <name>Mg(2+)</name>
        <dbReference type="ChEBI" id="CHEBI:18420"/>
    </cofactor>
    <cofactor evidence="6">
        <name>Mn(2+)</name>
        <dbReference type="ChEBI" id="CHEBI:29035"/>
    </cofactor>
    <text evidence="6">Mg(2+). Can also accept Mn(2+).</text>
</comment>
<dbReference type="NCBIfam" id="TIGR00016">
    <property type="entry name" value="ackA"/>
    <property type="match status" value="1"/>
</dbReference>
<dbReference type="AlphaFoldDB" id="A0A449A4E4"/>
<evidence type="ECO:0000313" key="8">
    <source>
        <dbReference type="EMBL" id="VEU59109.1"/>
    </source>
</evidence>
<dbReference type="GO" id="GO:0006085">
    <property type="term" value="P:acetyl-CoA biosynthetic process"/>
    <property type="evidence" value="ECO:0007669"/>
    <property type="project" value="UniProtKB-UniRule"/>
</dbReference>
<dbReference type="HAMAP" id="MF_00020">
    <property type="entry name" value="Acetate_kinase"/>
    <property type="match status" value="1"/>
</dbReference>
<keyword evidence="6" id="KW-0479">Metal-binding</keyword>
<evidence type="ECO:0000256" key="5">
    <source>
        <dbReference type="ARBA" id="ARBA00022840"/>
    </source>
</evidence>
<dbReference type="GO" id="GO:0006083">
    <property type="term" value="P:acetate metabolic process"/>
    <property type="evidence" value="ECO:0007669"/>
    <property type="project" value="TreeGrafter"/>
</dbReference>
<comment type="similarity">
    <text evidence="1 6 7">Belongs to the acetokinase family.</text>
</comment>
<dbReference type="Proteomes" id="UP000289440">
    <property type="component" value="Chromosome"/>
</dbReference>
<dbReference type="EMBL" id="LR214951">
    <property type="protein sequence ID" value="VEU59109.1"/>
    <property type="molecule type" value="Genomic_DNA"/>
</dbReference>
<dbReference type="PROSITE" id="PS01075">
    <property type="entry name" value="ACETATE_KINASE_1"/>
    <property type="match status" value="1"/>
</dbReference>
<keyword evidence="6" id="KW-0963">Cytoplasm</keyword>
<feature type="site" description="Transition state stabilizer" evidence="6">
    <location>
        <position position="180"/>
    </location>
</feature>
<comment type="catalytic activity">
    <reaction evidence="6">
        <text>acetate + ATP = acetyl phosphate + ADP</text>
        <dbReference type="Rhea" id="RHEA:11352"/>
        <dbReference type="ChEBI" id="CHEBI:22191"/>
        <dbReference type="ChEBI" id="CHEBI:30089"/>
        <dbReference type="ChEBI" id="CHEBI:30616"/>
        <dbReference type="ChEBI" id="CHEBI:456216"/>
        <dbReference type="EC" id="2.7.2.1"/>
    </reaction>
</comment>
<dbReference type="EC" id="2.7.2.1" evidence="6"/>
<feature type="binding site" evidence="6">
    <location>
        <position position="387"/>
    </location>
    <ligand>
        <name>Mg(2+)</name>
        <dbReference type="ChEBI" id="CHEBI:18420"/>
    </ligand>
</feature>
<dbReference type="PIRSF" id="PIRSF000722">
    <property type="entry name" value="Acetate_prop_kin"/>
    <property type="match status" value="1"/>
</dbReference>
<feature type="binding site" evidence="6">
    <location>
        <begin position="206"/>
        <end position="210"/>
    </location>
    <ligand>
        <name>ATP</name>
        <dbReference type="ChEBI" id="CHEBI:30616"/>
    </ligand>
</feature>
<dbReference type="GO" id="GO:0005737">
    <property type="term" value="C:cytoplasm"/>
    <property type="evidence" value="ECO:0007669"/>
    <property type="project" value="UniProtKB-SubCell"/>
</dbReference>
<evidence type="ECO:0000256" key="3">
    <source>
        <dbReference type="ARBA" id="ARBA00022741"/>
    </source>
</evidence>